<dbReference type="Gene3D" id="1.10.1760.20">
    <property type="match status" value="1"/>
</dbReference>
<dbReference type="GO" id="GO:0005886">
    <property type="term" value="C:plasma membrane"/>
    <property type="evidence" value="ECO:0007669"/>
    <property type="project" value="UniProtKB-SubCell"/>
</dbReference>
<dbReference type="Pfam" id="PF01891">
    <property type="entry name" value="CbiM"/>
    <property type="match status" value="1"/>
</dbReference>
<dbReference type="RefSeq" id="WP_130102201.1">
    <property type="nucleotide sequence ID" value="NZ_SDWW01000016.1"/>
</dbReference>
<feature type="transmembrane region" description="Helical" evidence="7">
    <location>
        <begin position="310"/>
        <end position="331"/>
    </location>
</feature>
<feature type="transmembrane region" description="Helical" evidence="7">
    <location>
        <begin position="204"/>
        <end position="224"/>
    </location>
</feature>
<evidence type="ECO:0000256" key="2">
    <source>
        <dbReference type="ARBA" id="ARBA00022448"/>
    </source>
</evidence>
<proteinExistence type="predicted"/>
<evidence type="ECO:0000313" key="9">
    <source>
        <dbReference type="Proteomes" id="UP000293764"/>
    </source>
</evidence>
<name>A0A4Q5N076_9MICO</name>
<dbReference type="Proteomes" id="UP000293764">
    <property type="component" value="Unassembled WGS sequence"/>
</dbReference>
<dbReference type="EMBL" id="SDWW01000016">
    <property type="protein sequence ID" value="RYV51415.1"/>
    <property type="molecule type" value="Genomic_DNA"/>
</dbReference>
<feature type="transmembrane region" description="Helical" evidence="7">
    <location>
        <begin position="79"/>
        <end position="109"/>
    </location>
</feature>
<keyword evidence="3" id="KW-1003">Cell membrane</keyword>
<dbReference type="AlphaFoldDB" id="A0A4Q5N076"/>
<feature type="transmembrane region" description="Helical" evidence="7">
    <location>
        <begin position="245"/>
        <end position="267"/>
    </location>
</feature>
<organism evidence="8 9">
    <name type="scientific">Pengzhenrongella frigida</name>
    <dbReference type="NCBI Taxonomy" id="1259133"/>
    <lineage>
        <taxon>Bacteria</taxon>
        <taxon>Bacillati</taxon>
        <taxon>Actinomycetota</taxon>
        <taxon>Actinomycetes</taxon>
        <taxon>Micrococcales</taxon>
        <taxon>Pengzhenrongella</taxon>
    </lineage>
</organism>
<reference evidence="8 9" key="1">
    <citation type="submission" date="2019-01" db="EMBL/GenBank/DDBJ databases">
        <title>Novel species of Cellulomonas.</title>
        <authorList>
            <person name="Liu Q."/>
            <person name="Xin Y.-H."/>
        </authorList>
    </citation>
    <scope>NUCLEOTIDE SEQUENCE [LARGE SCALE GENOMIC DNA]</scope>
    <source>
        <strain evidence="8 9">HLT2-17</strain>
    </source>
</reference>
<evidence type="ECO:0000256" key="6">
    <source>
        <dbReference type="ARBA" id="ARBA00023136"/>
    </source>
</evidence>
<keyword evidence="4 7" id="KW-0812">Transmembrane</keyword>
<gene>
    <name evidence="8" type="ORF">EUA98_08255</name>
</gene>
<feature type="transmembrane region" description="Helical" evidence="7">
    <location>
        <begin position="121"/>
        <end position="140"/>
    </location>
</feature>
<evidence type="ECO:0000256" key="5">
    <source>
        <dbReference type="ARBA" id="ARBA00022989"/>
    </source>
</evidence>
<protein>
    <submittedName>
        <fullName evidence="8">Cobalt ABC transporter permease</fullName>
    </submittedName>
</protein>
<evidence type="ECO:0000256" key="1">
    <source>
        <dbReference type="ARBA" id="ARBA00004651"/>
    </source>
</evidence>
<evidence type="ECO:0000256" key="4">
    <source>
        <dbReference type="ARBA" id="ARBA00022692"/>
    </source>
</evidence>
<keyword evidence="2" id="KW-0813">Transport</keyword>
<sequence length="346" mass="33925">MHTPEHFVSQPTSVATAALAAGALLVAVRRARGELLSPNPDGQRVDVRTRVAMTASVTALIFATQMLNFPVAAGTSGHLLGGALAAVLLGPWLGLLSITLVLTVQAVVFADGGLQSLGVNVALIGVVGVGAAWLVLRALLRRHDGQGNRGQRDDGRNAVARAAAVGGLVSVVAAAAGLVALYAVGGMAQVPLGSLAGQMVGWHLLIGLGEALLTGLLVAAVMAVNPNLVFAARWTGSPTPARASARVGVVAVATTAGIVAVALARFASPSPDGLAFVSQHLGLEVAAGAEVMSGAWLAGYGAASGIDVGLAGLVGVVLVAAAGGGLAALIARTSSASGEGAAVSPS</sequence>
<feature type="transmembrane region" description="Helical" evidence="7">
    <location>
        <begin position="161"/>
        <end position="184"/>
    </location>
</feature>
<comment type="subcellular location">
    <subcellularLocation>
        <location evidence="1">Cell membrane</location>
        <topology evidence="1">Multi-pass membrane protein</topology>
    </subcellularLocation>
</comment>
<comment type="caution">
    <text evidence="8">The sequence shown here is derived from an EMBL/GenBank/DDBJ whole genome shotgun (WGS) entry which is preliminary data.</text>
</comment>
<dbReference type="OrthoDB" id="5395048at2"/>
<dbReference type="GO" id="GO:0000041">
    <property type="term" value="P:transition metal ion transport"/>
    <property type="evidence" value="ECO:0007669"/>
    <property type="project" value="InterPro"/>
</dbReference>
<keyword evidence="9" id="KW-1185">Reference proteome</keyword>
<accession>A0A4Q5N076</accession>
<evidence type="ECO:0000256" key="7">
    <source>
        <dbReference type="SAM" id="Phobius"/>
    </source>
</evidence>
<dbReference type="InterPro" id="IPR002751">
    <property type="entry name" value="CbiM/NikMN"/>
</dbReference>
<dbReference type="PANTHER" id="PTHR34229">
    <property type="entry name" value="METAL TRANSPORT PROTEIN HI_1621-RELATED"/>
    <property type="match status" value="1"/>
</dbReference>
<keyword evidence="5 7" id="KW-1133">Transmembrane helix</keyword>
<evidence type="ECO:0000256" key="3">
    <source>
        <dbReference type="ARBA" id="ARBA00022475"/>
    </source>
</evidence>
<dbReference type="PANTHER" id="PTHR34229:SF1">
    <property type="entry name" value="METAL TRANSPORT PROTEIN HI_1621-RELATED"/>
    <property type="match status" value="1"/>
</dbReference>
<keyword evidence="6 7" id="KW-0472">Membrane</keyword>
<evidence type="ECO:0000313" key="8">
    <source>
        <dbReference type="EMBL" id="RYV51415.1"/>
    </source>
</evidence>
<feature type="transmembrane region" description="Helical" evidence="7">
    <location>
        <begin position="49"/>
        <end position="67"/>
    </location>
</feature>